<dbReference type="RefSeq" id="WP_282909816.1">
    <property type="nucleotide sequence ID" value="NZ_JAGRPV010000001.1"/>
</dbReference>
<name>A0ABT6TJV4_9BACL</name>
<sequence>MSDHTHAIGKPFAFVPQLEAADLIEAAHQAHRYIEQFNVSDPDGYYWTGTPDANIDLGFENGAAGISYFYLELFKTTGNGEYLRIAQEGFRYLCRHWRKQLRIQNPNAKGYELNVNSGVGSIGVALLAYYEETRDNGSLIALQEIAEYLSESAERGNGDVSWTGLPYYAIGDAGIALLLLRIAMVRNDEKLHALAVASAKTILRSQRPHPRGGQAWDVKPPGYPHNFPNFVIGTSGIGYAMSVFYEHTNDEAFLSSAAAAAEHLRAISVPLSEGRLVPLTDDPEERTLYLGSCHGASGTSKIFYQLYRMTGDERYKREIEEMSKGMLSLDAPEMQSSGYWNNTCICCGTASILQFHAALYAAFGNRAYLEVAKRCAQVLLGEARETGNGAIAWPLAETRLEPDNITLNKGYMHGAAGIASALLQLFQMLKGAFEWNRLIDDPYPAHGELNSNEVQA</sequence>
<dbReference type="EMBL" id="JAGRPV010000001">
    <property type="protein sequence ID" value="MDI4647009.1"/>
    <property type="molecule type" value="Genomic_DNA"/>
</dbReference>
<dbReference type="PRINTS" id="PR01950">
    <property type="entry name" value="LANCSUPER"/>
</dbReference>
<evidence type="ECO:0000313" key="1">
    <source>
        <dbReference type="EMBL" id="MDI4647009.1"/>
    </source>
</evidence>
<dbReference type="Proteomes" id="UP001161691">
    <property type="component" value="Unassembled WGS sequence"/>
</dbReference>
<dbReference type="InterPro" id="IPR007822">
    <property type="entry name" value="LANC-like"/>
</dbReference>
<keyword evidence="2" id="KW-1185">Reference proteome</keyword>
<gene>
    <name evidence="1" type="ORF">KB449_18680</name>
</gene>
<protein>
    <submittedName>
        <fullName evidence="1">Lanthionine synthetase LanC family protein</fullName>
    </submittedName>
</protein>
<organism evidence="1 2">
    <name type="scientific">Cohnella hashimotonis</name>
    <dbReference type="NCBI Taxonomy" id="2826895"/>
    <lineage>
        <taxon>Bacteria</taxon>
        <taxon>Bacillati</taxon>
        <taxon>Bacillota</taxon>
        <taxon>Bacilli</taxon>
        <taxon>Bacillales</taxon>
        <taxon>Paenibacillaceae</taxon>
        <taxon>Cohnella</taxon>
    </lineage>
</organism>
<dbReference type="Gene3D" id="1.50.10.20">
    <property type="match status" value="1"/>
</dbReference>
<evidence type="ECO:0000313" key="2">
    <source>
        <dbReference type="Proteomes" id="UP001161691"/>
    </source>
</evidence>
<reference evidence="1" key="1">
    <citation type="submission" date="2023-04" db="EMBL/GenBank/DDBJ databases">
        <title>Comparative genomic analysis of Cohnella hashimotonis sp. nov., isolated from the International Space Station.</title>
        <authorList>
            <person name="Venkateswaran K."/>
            <person name="Simpson A."/>
        </authorList>
    </citation>
    <scope>NUCLEOTIDE SEQUENCE</scope>
    <source>
        <strain evidence="1">F6_2S_P_1</strain>
    </source>
</reference>
<dbReference type="SMART" id="SM01260">
    <property type="entry name" value="LANC_like"/>
    <property type="match status" value="1"/>
</dbReference>
<proteinExistence type="predicted"/>
<accession>A0ABT6TJV4</accession>
<comment type="caution">
    <text evidence="1">The sequence shown here is derived from an EMBL/GenBank/DDBJ whole genome shotgun (WGS) entry which is preliminary data.</text>
</comment>
<dbReference type="CDD" id="cd04434">
    <property type="entry name" value="LanC_like"/>
    <property type="match status" value="1"/>
</dbReference>
<dbReference type="Pfam" id="PF05147">
    <property type="entry name" value="LANC_like"/>
    <property type="match status" value="2"/>
</dbReference>
<dbReference type="SUPFAM" id="SSF158745">
    <property type="entry name" value="LanC-like"/>
    <property type="match status" value="1"/>
</dbReference>